<keyword evidence="3 7" id="KW-0808">Transferase</keyword>
<protein>
    <recommendedName>
        <fullName evidence="7">Poly [ADP-ribose] polymerase</fullName>
        <shortName evidence="7">PARP</shortName>
        <ecNumber evidence="7">2.4.2.-</ecNumber>
    </recommendedName>
</protein>
<dbReference type="InterPro" id="IPR043472">
    <property type="entry name" value="Macro_dom-like"/>
</dbReference>
<keyword evidence="6" id="KW-0040">ANK repeat</keyword>
<evidence type="ECO:0000259" key="8">
    <source>
        <dbReference type="PROSITE" id="PS51059"/>
    </source>
</evidence>
<comment type="subcellular location">
    <subcellularLocation>
        <location evidence="1">Nucleus</location>
    </subcellularLocation>
</comment>
<feature type="repeat" description="ANK" evidence="6">
    <location>
        <begin position="184"/>
        <end position="216"/>
    </location>
</feature>
<dbReference type="PANTHER" id="PTHR14453:SF67">
    <property type="entry name" value="POLY [ADP-RIBOSE] POLYMERASE"/>
    <property type="match status" value="1"/>
</dbReference>
<dbReference type="SUPFAM" id="SSF48403">
    <property type="entry name" value="Ankyrin repeat"/>
    <property type="match status" value="1"/>
</dbReference>
<evidence type="ECO:0000256" key="4">
    <source>
        <dbReference type="ARBA" id="ARBA00023027"/>
    </source>
</evidence>
<organism evidence="10 12">
    <name type="scientific">Adineta ricciae</name>
    <name type="common">Rotifer</name>
    <dbReference type="NCBI Taxonomy" id="249248"/>
    <lineage>
        <taxon>Eukaryota</taxon>
        <taxon>Metazoa</taxon>
        <taxon>Spiralia</taxon>
        <taxon>Gnathifera</taxon>
        <taxon>Rotifera</taxon>
        <taxon>Eurotatoria</taxon>
        <taxon>Bdelloidea</taxon>
        <taxon>Adinetida</taxon>
        <taxon>Adinetidae</taxon>
        <taxon>Adineta</taxon>
    </lineage>
</organism>
<dbReference type="Pfam" id="PF12796">
    <property type="entry name" value="Ank_2"/>
    <property type="match status" value="1"/>
</dbReference>
<dbReference type="Proteomes" id="UP000663828">
    <property type="component" value="Unassembled WGS sequence"/>
</dbReference>
<dbReference type="EC" id="2.4.2.-" evidence="7"/>
<dbReference type="InterPro" id="IPR052056">
    <property type="entry name" value="Mono-ARTD/PARP"/>
</dbReference>
<dbReference type="GO" id="GO:0003714">
    <property type="term" value="F:transcription corepressor activity"/>
    <property type="evidence" value="ECO:0007669"/>
    <property type="project" value="TreeGrafter"/>
</dbReference>
<dbReference type="PROSITE" id="PS50088">
    <property type="entry name" value="ANK_REPEAT"/>
    <property type="match status" value="1"/>
</dbReference>
<dbReference type="InterPro" id="IPR036770">
    <property type="entry name" value="Ankyrin_rpt-contain_sf"/>
</dbReference>
<evidence type="ECO:0000313" key="11">
    <source>
        <dbReference type="EMBL" id="CAF1436559.1"/>
    </source>
</evidence>
<dbReference type="PROSITE" id="PS50297">
    <property type="entry name" value="ANK_REP_REGION"/>
    <property type="match status" value="1"/>
</dbReference>
<comment type="caution">
    <text evidence="10">The sequence shown here is derived from an EMBL/GenBank/DDBJ whole genome shotgun (WGS) entry which is preliminary data.</text>
</comment>
<feature type="domain" description="PARP catalytic" evidence="8">
    <location>
        <begin position="877"/>
        <end position="1060"/>
    </location>
</feature>
<evidence type="ECO:0000256" key="6">
    <source>
        <dbReference type="PROSITE-ProRule" id="PRU00023"/>
    </source>
</evidence>
<dbReference type="EMBL" id="CAJNOR010003127">
    <property type="protein sequence ID" value="CAF1380542.1"/>
    <property type="molecule type" value="Genomic_DNA"/>
</dbReference>
<name>A0A815JJ45_ADIRI</name>
<dbReference type="PROSITE" id="PS51154">
    <property type="entry name" value="MACRO"/>
    <property type="match status" value="1"/>
</dbReference>
<proteinExistence type="predicted"/>
<dbReference type="EMBL" id="CAJNOJ010000406">
    <property type="protein sequence ID" value="CAF1436559.1"/>
    <property type="molecule type" value="Genomic_DNA"/>
</dbReference>
<evidence type="ECO:0000256" key="3">
    <source>
        <dbReference type="ARBA" id="ARBA00022679"/>
    </source>
</evidence>
<dbReference type="PANTHER" id="PTHR14453">
    <property type="entry name" value="PARP/ZINC FINGER CCCH TYPE DOMAIN CONTAINING PROTEIN"/>
    <property type="match status" value="1"/>
</dbReference>
<dbReference type="Gene3D" id="1.25.40.20">
    <property type="entry name" value="Ankyrin repeat-containing domain"/>
    <property type="match status" value="1"/>
</dbReference>
<dbReference type="Gene3D" id="3.90.228.10">
    <property type="match status" value="1"/>
</dbReference>
<keyword evidence="12" id="KW-1185">Reference proteome</keyword>
<keyword evidence="4 7" id="KW-0520">NAD</keyword>
<dbReference type="InterPro" id="IPR002589">
    <property type="entry name" value="Macro_dom"/>
</dbReference>
<evidence type="ECO:0000256" key="1">
    <source>
        <dbReference type="ARBA" id="ARBA00004123"/>
    </source>
</evidence>
<dbReference type="Gene3D" id="3.40.220.10">
    <property type="entry name" value="Leucine Aminopeptidase, subunit E, domain 1"/>
    <property type="match status" value="2"/>
</dbReference>
<evidence type="ECO:0000259" key="9">
    <source>
        <dbReference type="PROSITE" id="PS51154"/>
    </source>
</evidence>
<dbReference type="OrthoDB" id="6133115at2759"/>
<dbReference type="InterPro" id="IPR002110">
    <property type="entry name" value="Ankyrin_rpt"/>
</dbReference>
<feature type="domain" description="Macro" evidence="9">
    <location>
        <begin position="511"/>
        <end position="683"/>
    </location>
</feature>
<reference evidence="10" key="1">
    <citation type="submission" date="2021-02" db="EMBL/GenBank/DDBJ databases">
        <authorList>
            <person name="Nowell W R."/>
        </authorList>
    </citation>
    <scope>NUCLEOTIDE SEQUENCE</scope>
</reference>
<dbReference type="GO" id="GO:0003950">
    <property type="term" value="F:NAD+ poly-ADP-ribosyltransferase activity"/>
    <property type="evidence" value="ECO:0007669"/>
    <property type="project" value="UniProtKB-UniRule"/>
</dbReference>
<dbReference type="Pfam" id="PF00644">
    <property type="entry name" value="PARP"/>
    <property type="match status" value="1"/>
</dbReference>
<evidence type="ECO:0000313" key="10">
    <source>
        <dbReference type="EMBL" id="CAF1380542.1"/>
    </source>
</evidence>
<sequence length="1060" mass="120357">MATGNNDENKLKECLQLLIDAVSHTISQFDGETNSPQLIDDLRKAVKTIANKSFSSLSKQCQNYLFNVLREYGYNETNKTLSDSFTSDMLESFLQDLQGMLASLDVFHAAWDGNQEVIEAFHENYSHLMDKSSPYETTVLYCAARNNHLDLVKYLVEEAGCSVNAQNQSYDPPDQSGDTKKAIIGSTALHAACYQGHRDIVTYLISRGGDYFLLNSFNETPVQNGKSKHNIRGFFQDFLLPGYLMNSTELPKKTILQEVEGQRGLAVDCIWEYKPLAMEQWMAFTSEISNHFQQSLAGKPFKTDIQLQAGRDRHQISLAKFLRLEPGSNRSGNYAWIRCRGSSLLNFHCYGQWQMMFTKHPTGTINLSPSIEILDMTSDDNIQFNSWYTVDDRVNLILETGMNYRRRCINLYLEILENEQITLDLKSFSFTNQRNTIEGFLRWVPKLISNTADLSPVNNFELTNDSSVMLLTTSRVKQAEHDENISSDEVHYYYELKYENAFENDDLDFSNQQVDDNDESNQLISVIQADLLAQTTDVIVVCSTSKYLMDSVFTVGGRLLKASFDEKVSQNSQESVISISATGSLKAKKIYFVPWAPSSNEDRLCRSLEQLVQNVITTAAGKNLQSIAFPAIGCGGYGCPTSLIAKTLVGECQQLVAKYPLSVVFVIQPEKVELYDEFRQYLGVSKHRQTTVKEPPISLRIANGLIEVKKDDITKQQVDVIIGSMSSENLRQILLKAAGDQAQSAYTKEQTATRNPSVIITPPGHLQCKSIFFFRWEPNKNKKILQQSIVDLIANIVQRVHAHRYTSIAFPALGCGEHACSVDIVVKTMVKEMKQQIEKNSLPWTVKFIIHPSQPHVYDEFCRQVLSSDGASNDYRLPSTWEPCDDEDQFRFIVSGNTDEYKQIISKFDEQMQGYYTEIVRLERIQNERWYMQYIAHKKDFKKRLGIDTEKRLYHGCPEQPANAIIRDCFNRSFAGVNGTLYGYGVYFSSRATYSHGYAVQNESGEHRMFVCRVLGGKTTKGDSSMKVRPIGFDSTTDGVHMTVTYHDAQAYAEYLITYK</sequence>
<dbReference type="InterPro" id="IPR012317">
    <property type="entry name" value="Poly(ADP-ribose)pol_cat_dom"/>
</dbReference>
<dbReference type="GO" id="GO:0005634">
    <property type="term" value="C:nucleus"/>
    <property type="evidence" value="ECO:0007669"/>
    <property type="project" value="UniProtKB-SubCell"/>
</dbReference>
<dbReference type="SUPFAM" id="SSF56399">
    <property type="entry name" value="ADP-ribosylation"/>
    <property type="match status" value="1"/>
</dbReference>
<dbReference type="SUPFAM" id="SSF52949">
    <property type="entry name" value="Macro domain-like"/>
    <property type="match status" value="2"/>
</dbReference>
<keyword evidence="2 7" id="KW-0328">Glycosyltransferase</keyword>
<dbReference type="SMART" id="SM00248">
    <property type="entry name" value="ANK"/>
    <property type="match status" value="2"/>
</dbReference>
<dbReference type="Proteomes" id="UP000663852">
    <property type="component" value="Unassembled WGS sequence"/>
</dbReference>
<dbReference type="AlphaFoldDB" id="A0A815JJ45"/>
<dbReference type="GO" id="GO:0010629">
    <property type="term" value="P:negative regulation of gene expression"/>
    <property type="evidence" value="ECO:0007669"/>
    <property type="project" value="TreeGrafter"/>
</dbReference>
<evidence type="ECO:0000256" key="2">
    <source>
        <dbReference type="ARBA" id="ARBA00022676"/>
    </source>
</evidence>
<dbReference type="GO" id="GO:0005737">
    <property type="term" value="C:cytoplasm"/>
    <property type="evidence" value="ECO:0007669"/>
    <property type="project" value="TreeGrafter"/>
</dbReference>
<keyword evidence="5" id="KW-0539">Nucleus</keyword>
<gene>
    <name evidence="11" type="ORF">EDS130_LOCUS38567</name>
    <name evidence="10" type="ORF">XAT740_LOCUS33051</name>
</gene>
<evidence type="ECO:0000313" key="12">
    <source>
        <dbReference type="Proteomes" id="UP000663828"/>
    </source>
</evidence>
<evidence type="ECO:0000256" key="7">
    <source>
        <dbReference type="RuleBase" id="RU362114"/>
    </source>
</evidence>
<dbReference type="PROSITE" id="PS51059">
    <property type="entry name" value="PARP_CATALYTIC"/>
    <property type="match status" value="1"/>
</dbReference>
<evidence type="ECO:0000256" key="5">
    <source>
        <dbReference type="ARBA" id="ARBA00023242"/>
    </source>
</evidence>
<accession>A0A815JJ45</accession>
<dbReference type="Pfam" id="PF01661">
    <property type="entry name" value="Macro"/>
    <property type="match status" value="2"/>
</dbReference>